<dbReference type="AlphaFoldDB" id="A0A7U1E1Z6"/>
<name>A0A7U1E1Z6_ECOLX</name>
<evidence type="ECO:0000313" key="1">
    <source>
        <dbReference type="EMBL" id="QQZ47355.1"/>
    </source>
</evidence>
<geneLocation type="plasmid" evidence="1">
    <name>pESBL3215-IncF</name>
</geneLocation>
<proteinExistence type="predicted"/>
<sequence>MTFSHDRILVLSCRVCPVHLPVNVHTFISRLPLNDSINGLIENTDDK</sequence>
<dbReference type="EMBL" id="MW390533">
    <property type="protein sequence ID" value="QQZ47355.1"/>
    <property type="molecule type" value="Genomic_DNA"/>
</dbReference>
<protein>
    <submittedName>
        <fullName evidence="1">Uncharacterized protein</fullName>
    </submittedName>
</protein>
<accession>A0A7U1E1Z6</accession>
<organism evidence="1">
    <name type="scientific">Escherichia coli</name>
    <dbReference type="NCBI Taxonomy" id="562"/>
    <lineage>
        <taxon>Bacteria</taxon>
        <taxon>Pseudomonadati</taxon>
        <taxon>Pseudomonadota</taxon>
        <taxon>Gammaproteobacteria</taxon>
        <taxon>Enterobacterales</taxon>
        <taxon>Enterobacteriaceae</taxon>
        <taxon>Escherichia</taxon>
    </lineage>
</organism>
<keyword evidence="1" id="KW-0614">Plasmid</keyword>
<reference evidence="1" key="1">
    <citation type="journal article" date="2021" name="Sci. Rep.">
        <title>Antibiotic resistance plasmid composition and architecture in Escherichia coli isolates from meat.</title>
        <authorList>
            <person name="Darphorn T.S."/>
            <person name="Bel K."/>
            <person name="Koenders-van Sint Anneland B.B."/>
            <person name="Brul S."/>
            <person name="Ter Kuile B.H."/>
        </authorList>
    </citation>
    <scope>NUCLEOTIDE SEQUENCE</scope>
    <source>
        <strain evidence="1">ESBL3215</strain>
    </source>
</reference>